<sequence>MFGALIRLLWPVVKFQLLAVKSFSQSLFLGISDFVAVLHPDPPPRYHELHRSQRRLSTEIAIGNKPGSVMPNARPNRKRTQFKCSAGQRYIAAARALLYAEELTMVIVLEVATSHHEDFPFECLTPRR</sequence>
<evidence type="ECO:0000313" key="1">
    <source>
        <dbReference type="EMBL" id="OBB80300.1"/>
    </source>
</evidence>
<name>A0A1A0VAM0_9MYCO</name>
<protein>
    <submittedName>
        <fullName evidence="1">Uncharacterized protein</fullName>
    </submittedName>
</protein>
<comment type="caution">
    <text evidence="1">The sequence shown here is derived from an EMBL/GenBank/DDBJ whole genome shotgun (WGS) entry which is preliminary data.</text>
</comment>
<gene>
    <name evidence="1" type="ORF">A5760_19630</name>
</gene>
<accession>A0A1A0VAM0</accession>
<evidence type="ECO:0000313" key="2">
    <source>
        <dbReference type="Proteomes" id="UP000091914"/>
    </source>
</evidence>
<dbReference type="EMBL" id="LZSX01000088">
    <property type="protein sequence ID" value="OBB80300.1"/>
    <property type="molecule type" value="Genomic_DNA"/>
</dbReference>
<organism evidence="1 2">
    <name type="scientific">Mycobacterium colombiense</name>
    <dbReference type="NCBI Taxonomy" id="339268"/>
    <lineage>
        <taxon>Bacteria</taxon>
        <taxon>Bacillati</taxon>
        <taxon>Actinomycetota</taxon>
        <taxon>Actinomycetes</taxon>
        <taxon>Mycobacteriales</taxon>
        <taxon>Mycobacteriaceae</taxon>
        <taxon>Mycobacterium</taxon>
        <taxon>Mycobacterium avium complex (MAC)</taxon>
    </lineage>
</organism>
<dbReference type="Proteomes" id="UP000091914">
    <property type="component" value="Unassembled WGS sequence"/>
</dbReference>
<reference evidence="1 2" key="1">
    <citation type="submission" date="2016-06" db="EMBL/GenBank/DDBJ databases">
        <authorList>
            <person name="Kjaerup R.B."/>
            <person name="Dalgaard T.S."/>
            <person name="Juul-Madsen H.R."/>
        </authorList>
    </citation>
    <scope>NUCLEOTIDE SEQUENCE [LARGE SCALE GENOMIC DNA]</scope>
    <source>
        <strain evidence="1 2">852002-51834_SCH5396731</strain>
    </source>
</reference>
<proteinExistence type="predicted"/>
<dbReference type="AlphaFoldDB" id="A0A1A0VAM0"/>